<feature type="region of interest" description="Disordered" evidence="1">
    <location>
        <begin position="266"/>
        <end position="285"/>
    </location>
</feature>
<feature type="transmembrane region" description="Helical" evidence="2">
    <location>
        <begin position="294"/>
        <end position="314"/>
    </location>
</feature>
<feature type="transmembrane region" description="Helical" evidence="2">
    <location>
        <begin position="238"/>
        <end position="258"/>
    </location>
</feature>
<organism evidence="4 5">
    <name type="scientific">Labilithrix luteola</name>
    <dbReference type="NCBI Taxonomy" id="1391654"/>
    <lineage>
        <taxon>Bacteria</taxon>
        <taxon>Pseudomonadati</taxon>
        <taxon>Myxococcota</taxon>
        <taxon>Polyangia</taxon>
        <taxon>Polyangiales</taxon>
        <taxon>Labilitrichaceae</taxon>
        <taxon>Labilithrix</taxon>
    </lineage>
</organism>
<evidence type="ECO:0000313" key="5">
    <source>
        <dbReference type="Proteomes" id="UP000064967"/>
    </source>
</evidence>
<dbReference type="RefSeq" id="WP_146654140.1">
    <property type="nucleotide sequence ID" value="NZ_CP012333.1"/>
</dbReference>
<feature type="compositionally biased region" description="Polar residues" evidence="1">
    <location>
        <begin position="209"/>
        <end position="218"/>
    </location>
</feature>
<keyword evidence="2" id="KW-1133">Transmembrane helix</keyword>
<evidence type="ECO:0000256" key="3">
    <source>
        <dbReference type="SAM" id="SignalP"/>
    </source>
</evidence>
<feature type="compositionally biased region" description="Polar residues" evidence="1">
    <location>
        <begin position="271"/>
        <end position="281"/>
    </location>
</feature>
<feature type="signal peptide" evidence="3">
    <location>
        <begin position="1"/>
        <end position="30"/>
    </location>
</feature>
<dbReference type="STRING" id="1391654.AKJ09_10017"/>
<evidence type="ECO:0000256" key="1">
    <source>
        <dbReference type="SAM" id="MobiDB-lite"/>
    </source>
</evidence>
<protein>
    <recommendedName>
        <fullName evidence="6">Tetratricopeptide repeat protein</fullName>
    </recommendedName>
</protein>
<dbReference type="EMBL" id="CP012333">
    <property type="protein sequence ID" value="AKV03354.1"/>
    <property type="molecule type" value="Genomic_DNA"/>
</dbReference>
<keyword evidence="5" id="KW-1185">Reference proteome</keyword>
<dbReference type="AlphaFoldDB" id="A0A0K1QC79"/>
<gene>
    <name evidence="4" type="ORF">AKJ09_10017</name>
</gene>
<dbReference type="InterPro" id="IPR011990">
    <property type="entry name" value="TPR-like_helical_dom_sf"/>
</dbReference>
<evidence type="ECO:0000313" key="4">
    <source>
        <dbReference type="EMBL" id="AKV03354.1"/>
    </source>
</evidence>
<accession>A0A0K1QC79</accession>
<dbReference type="KEGG" id="llu:AKJ09_10017"/>
<dbReference type="OrthoDB" id="5505370at2"/>
<evidence type="ECO:0008006" key="6">
    <source>
        <dbReference type="Google" id="ProtNLM"/>
    </source>
</evidence>
<sequence>MTAARADWCSRLSIGFVLASLVAAPAVAHADGSPNTGRAEAAYREGRTLLEAKRYDEACPKLAESQKLDPGAGTLLALALCHEGQGKTATAWAELNEAARIGKKVGRSDLANAAQKRAQAMEPSLAKLVVRVPQASDDLAITCDGNPVAATDLGSPFPVDPGEHKVEASAPGKVARSYTVRLSGAGVVEIVVDKLDDAHEATPAPATKPVSTTQTTSAEYDDPVHDSSPNRGGAQRTVGLLLVGAGIIGVGAGAYFVGKGLSESSEARRTCPTTPCESQTDANDRAKDSMKTSVIAFTAGTVAVAAGTIVYLLAPSTSSSSRQTGQAPKPVARVVPHAGPSELGLGVVGSF</sequence>
<dbReference type="Proteomes" id="UP000064967">
    <property type="component" value="Chromosome"/>
</dbReference>
<keyword evidence="2" id="KW-0812">Transmembrane</keyword>
<feature type="region of interest" description="Disordered" evidence="1">
    <location>
        <begin position="200"/>
        <end position="232"/>
    </location>
</feature>
<keyword evidence="2" id="KW-0472">Membrane</keyword>
<proteinExistence type="predicted"/>
<name>A0A0K1QC79_9BACT</name>
<dbReference type="Gene3D" id="1.25.40.10">
    <property type="entry name" value="Tetratricopeptide repeat domain"/>
    <property type="match status" value="1"/>
</dbReference>
<feature type="chain" id="PRO_5005466956" description="Tetratricopeptide repeat protein" evidence="3">
    <location>
        <begin position="31"/>
        <end position="351"/>
    </location>
</feature>
<dbReference type="SUPFAM" id="SSF48452">
    <property type="entry name" value="TPR-like"/>
    <property type="match status" value="1"/>
</dbReference>
<reference evidence="4 5" key="1">
    <citation type="submission" date="2015-08" db="EMBL/GenBank/DDBJ databases">
        <authorList>
            <person name="Babu N.S."/>
            <person name="Beckwith C.J."/>
            <person name="Beseler K.G."/>
            <person name="Brison A."/>
            <person name="Carone J.V."/>
            <person name="Caskin T.P."/>
            <person name="Diamond M."/>
            <person name="Durham M.E."/>
            <person name="Foxe J.M."/>
            <person name="Go M."/>
            <person name="Henderson B.A."/>
            <person name="Jones I.B."/>
            <person name="McGettigan J.A."/>
            <person name="Micheletti S.J."/>
            <person name="Nasrallah M.E."/>
            <person name="Ortiz D."/>
            <person name="Piller C.R."/>
            <person name="Privatt S.R."/>
            <person name="Schneider S.L."/>
            <person name="Sharp S."/>
            <person name="Smith T.C."/>
            <person name="Stanton J.D."/>
            <person name="Ullery H.E."/>
            <person name="Wilson R.J."/>
            <person name="Serrano M.G."/>
            <person name="Buck G."/>
            <person name="Lee V."/>
            <person name="Wang Y."/>
            <person name="Carvalho R."/>
            <person name="Voegtly L."/>
            <person name="Shi R."/>
            <person name="Duckworth R."/>
            <person name="Johnson A."/>
            <person name="Loviza R."/>
            <person name="Walstead R."/>
            <person name="Shah Z."/>
            <person name="Kiflezghi M."/>
            <person name="Wade K."/>
            <person name="Ball S.L."/>
            <person name="Bradley K.W."/>
            <person name="Asai D.J."/>
            <person name="Bowman C.A."/>
            <person name="Russell D.A."/>
            <person name="Pope W.H."/>
            <person name="Jacobs-Sera D."/>
            <person name="Hendrix R.W."/>
            <person name="Hatfull G.F."/>
        </authorList>
    </citation>
    <scope>NUCLEOTIDE SEQUENCE [LARGE SCALE GENOMIC DNA]</scope>
    <source>
        <strain evidence="4 5">DSM 27648</strain>
    </source>
</reference>
<keyword evidence="3" id="KW-0732">Signal</keyword>
<evidence type="ECO:0000256" key="2">
    <source>
        <dbReference type="SAM" id="Phobius"/>
    </source>
</evidence>